<protein>
    <submittedName>
        <fullName evidence="2">HPr family phosphocarrier protein</fullName>
    </submittedName>
</protein>
<evidence type="ECO:0000313" key="3">
    <source>
        <dbReference type="Proteomes" id="UP000288024"/>
    </source>
</evidence>
<dbReference type="PROSITE" id="PS51350">
    <property type="entry name" value="PTS_HPR_DOM"/>
    <property type="match status" value="1"/>
</dbReference>
<dbReference type="NCBIfam" id="TIGR01003">
    <property type="entry name" value="PTS_HPr_family"/>
    <property type="match status" value="1"/>
</dbReference>
<dbReference type="InterPro" id="IPR050399">
    <property type="entry name" value="HPr"/>
</dbReference>
<dbReference type="Proteomes" id="UP000288024">
    <property type="component" value="Unassembled WGS sequence"/>
</dbReference>
<dbReference type="PANTHER" id="PTHR33705:SF5">
    <property type="entry name" value="HPR-LIKE PROTEIN CRH"/>
    <property type="match status" value="1"/>
</dbReference>
<dbReference type="InterPro" id="IPR035895">
    <property type="entry name" value="HPr-like_sf"/>
</dbReference>
<reference evidence="2 3" key="1">
    <citation type="submission" date="2019-01" db="EMBL/GenBank/DDBJ databases">
        <title>Bacillus sp. M5HDSG1-1, whole genome shotgun sequence.</title>
        <authorList>
            <person name="Tuo L."/>
        </authorList>
    </citation>
    <scope>NUCLEOTIDE SEQUENCE [LARGE SCALE GENOMIC DNA]</scope>
    <source>
        <strain evidence="2 3">M5HDSG1-1</strain>
    </source>
</reference>
<dbReference type="Pfam" id="PF00381">
    <property type="entry name" value="PTS-HPr"/>
    <property type="match status" value="1"/>
</dbReference>
<accession>A0A437K8H2</accession>
<feature type="domain" description="HPr" evidence="1">
    <location>
        <begin position="2"/>
        <end position="85"/>
    </location>
</feature>
<dbReference type="PANTHER" id="PTHR33705">
    <property type="entry name" value="PHOSPHOCARRIER PROTEIN HPR"/>
    <property type="match status" value="1"/>
</dbReference>
<gene>
    <name evidence="2" type="ORF">EM808_17715</name>
</gene>
<dbReference type="EMBL" id="RZTZ01000007">
    <property type="protein sequence ID" value="RVT60277.1"/>
    <property type="molecule type" value="Genomic_DNA"/>
</dbReference>
<proteinExistence type="predicted"/>
<dbReference type="InterPro" id="IPR000032">
    <property type="entry name" value="HPr-like"/>
</dbReference>
<evidence type="ECO:0000313" key="2">
    <source>
        <dbReference type="EMBL" id="RVT60277.1"/>
    </source>
</evidence>
<organism evidence="2 3">
    <name type="scientific">Niallia taxi</name>
    <dbReference type="NCBI Taxonomy" id="2499688"/>
    <lineage>
        <taxon>Bacteria</taxon>
        <taxon>Bacillati</taxon>
        <taxon>Bacillota</taxon>
        <taxon>Bacilli</taxon>
        <taxon>Bacillales</taxon>
        <taxon>Bacillaceae</taxon>
        <taxon>Niallia</taxon>
    </lineage>
</organism>
<dbReference type="SUPFAM" id="SSF55594">
    <property type="entry name" value="HPr-like"/>
    <property type="match status" value="1"/>
</dbReference>
<comment type="caution">
    <text evidence="2">The sequence shown here is derived from an EMBL/GenBank/DDBJ whole genome shotgun (WGS) entry which is preliminary data.</text>
</comment>
<dbReference type="PRINTS" id="PR00107">
    <property type="entry name" value="PHOSPHOCPHPR"/>
</dbReference>
<evidence type="ECO:0000259" key="1">
    <source>
        <dbReference type="PROSITE" id="PS51350"/>
    </source>
</evidence>
<keyword evidence="3" id="KW-1185">Reference proteome</keyword>
<dbReference type="AlphaFoldDB" id="A0A437K8H2"/>
<dbReference type="RefSeq" id="WP_127739530.1">
    <property type="nucleotide sequence ID" value="NZ_JARMUY010000026.1"/>
</dbReference>
<dbReference type="Gene3D" id="3.30.1340.10">
    <property type="entry name" value="HPr-like"/>
    <property type="match status" value="1"/>
</dbReference>
<sequence>MVFVAKEKVRLHRGLQARNTTIFVAKARTFSSDVILTKNGKSSNGKEIMKVMDLNVNKGDDITLLVSGTDEQAAIHTLKDFLLNK</sequence>
<name>A0A437K8H2_9BACI</name>